<evidence type="ECO:0000256" key="7">
    <source>
        <dbReference type="SAM" id="Phobius"/>
    </source>
</evidence>
<feature type="transmembrane region" description="Helical" evidence="7">
    <location>
        <begin position="117"/>
        <end position="134"/>
    </location>
</feature>
<dbReference type="AlphaFoldDB" id="A0A424Z284"/>
<keyword evidence="4 7" id="KW-1133">Transmembrane helix</keyword>
<comment type="subcellular location">
    <subcellularLocation>
        <location evidence="1">Cell membrane</location>
        <topology evidence="1">Single-pass membrane protein</topology>
    </subcellularLocation>
</comment>
<comment type="caution">
    <text evidence="10">The sequence shown here is derived from an EMBL/GenBank/DDBJ whole genome shotgun (WGS) entry which is preliminary data.</text>
</comment>
<evidence type="ECO:0000256" key="3">
    <source>
        <dbReference type="ARBA" id="ARBA00022692"/>
    </source>
</evidence>
<dbReference type="InterPro" id="IPR043726">
    <property type="entry name" value="LiaI-LiaF-like_TM1"/>
</dbReference>
<accession>A0A424Z284</accession>
<feature type="region of interest" description="Disordered" evidence="6">
    <location>
        <begin position="72"/>
        <end position="115"/>
    </location>
</feature>
<evidence type="ECO:0000313" key="11">
    <source>
        <dbReference type="Proteomes" id="UP000284763"/>
    </source>
</evidence>
<keyword evidence="5 7" id="KW-0472">Membrane</keyword>
<proteinExistence type="predicted"/>
<dbReference type="Pfam" id="PF04024">
    <property type="entry name" value="PspC"/>
    <property type="match status" value="1"/>
</dbReference>
<dbReference type="GO" id="GO:0005886">
    <property type="term" value="C:plasma membrane"/>
    <property type="evidence" value="ECO:0007669"/>
    <property type="project" value="UniProtKB-SubCell"/>
</dbReference>
<gene>
    <name evidence="10" type="ORF">D5R95_02995</name>
</gene>
<dbReference type="InterPro" id="IPR007168">
    <property type="entry name" value="Phageshock_PspC_N"/>
</dbReference>
<dbReference type="InterPro" id="IPR052027">
    <property type="entry name" value="PspC"/>
</dbReference>
<feature type="transmembrane region" description="Helical" evidence="7">
    <location>
        <begin position="140"/>
        <end position="162"/>
    </location>
</feature>
<evidence type="ECO:0000256" key="6">
    <source>
        <dbReference type="SAM" id="MobiDB-lite"/>
    </source>
</evidence>
<name>A0A424Z284_9EURY</name>
<feature type="domain" description="Phage shock protein PspC N-terminal" evidence="8">
    <location>
        <begin position="6"/>
        <end position="61"/>
    </location>
</feature>
<evidence type="ECO:0000259" key="8">
    <source>
        <dbReference type="Pfam" id="PF04024"/>
    </source>
</evidence>
<dbReference type="PANTHER" id="PTHR33885">
    <property type="entry name" value="PHAGE SHOCK PROTEIN C"/>
    <property type="match status" value="1"/>
</dbReference>
<feature type="domain" description="LiaI-LiaF-like transmembrane region" evidence="9">
    <location>
        <begin position="120"/>
        <end position="161"/>
    </location>
</feature>
<dbReference type="Proteomes" id="UP000284763">
    <property type="component" value="Unassembled WGS sequence"/>
</dbReference>
<dbReference type="Pfam" id="PF18917">
    <property type="entry name" value="LiaI-LiaF-like_TM1"/>
    <property type="match status" value="1"/>
</dbReference>
<keyword evidence="3 7" id="KW-0812">Transmembrane</keyword>
<keyword evidence="2" id="KW-1003">Cell membrane</keyword>
<sequence>MSNKVKLKRSRTDRMIAGVCGGLGDYFDIDPTIVRLVFVVMAFIDGIGLLIYIVMAIVVPEDKKYIQSYSSKGFESEKNEDTNVMSSIKTDSNNDQVDTTSSSKESAKSDDSKEDSFPRWIGIGLVIVGIILLLDRMNLAWWLNWNILWPLLIILIGLWLLLKRK</sequence>
<protein>
    <submittedName>
        <fullName evidence="10">PspC domain-containing protein</fullName>
    </submittedName>
</protein>
<feature type="compositionally biased region" description="Basic and acidic residues" evidence="6">
    <location>
        <begin position="105"/>
        <end position="115"/>
    </location>
</feature>
<feature type="transmembrane region" description="Helical" evidence="7">
    <location>
        <begin position="33"/>
        <end position="59"/>
    </location>
</feature>
<dbReference type="PANTHER" id="PTHR33885:SF3">
    <property type="entry name" value="PHAGE SHOCK PROTEIN C"/>
    <property type="match status" value="1"/>
</dbReference>
<organism evidence="10 11">
    <name type="scientific">Methanosalsum natronophilum</name>
    <dbReference type="NCBI Taxonomy" id="768733"/>
    <lineage>
        <taxon>Archaea</taxon>
        <taxon>Methanobacteriati</taxon>
        <taxon>Methanobacteriota</taxon>
        <taxon>Stenosarchaea group</taxon>
        <taxon>Methanomicrobia</taxon>
        <taxon>Methanosarcinales</taxon>
        <taxon>Methanosarcinaceae</taxon>
        <taxon>Methanosalsum</taxon>
    </lineage>
</organism>
<dbReference type="EMBL" id="QZAB01000204">
    <property type="protein sequence ID" value="RQD88230.1"/>
    <property type="molecule type" value="Genomic_DNA"/>
</dbReference>
<evidence type="ECO:0000313" key="10">
    <source>
        <dbReference type="EMBL" id="RQD88230.1"/>
    </source>
</evidence>
<evidence type="ECO:0000259" key="9">
    <source>
        <dbReference type="Pfam" id="PF18917"/>
    </source>
</evidence>
<feature type="compositionally biased region" description="Polar residues" evidence="6">
    <location>
        <begin position="82"/>
        <end position="100"/>
    </location>
</feature>
<reference evidence="10 11" key="1">
    <citation type="submission" date="2018-08" db="EMBL/GenBank/DDBJ databases">
        <title>The metabolism and importance of syntrophic acetate oxidation coupled to methane or sulfide production in haloalkaline environments.</title>
        <authorList>
            <person name="Timmers P.H.A."/>
            <person name="Vavourakis C.D."/>
            <person name="Sorokin D.Y."/>
            <person name="Sinninghe Damste J.S."/>
            <person name="Muyzer G."/>
            <person name="Stams A.J.M."/>
            <person name="Plugge C.M."/>
        </authorList>
    </citation>
    <scope>NUCLEOTIDE SEQUENCE [LARGE SCALE GENOMIC DNA]</scope>
    <source>
        <strain evidence="10">MSAO_Arc3</strain>
    </source>
</reference>
<evidence type="ECO:0000256" key="5">
    <source>
        <dbReference type="ARBA" id="ARBA00023136"/>
    </source>
</evidence>
<evidence type="ECO:0000256" key="1">
    <source>
        <dbReference type="ARBA" id="ARBA00004162"/>
    </source>
</evidence>
<evidence type="ECO:0000256" key="2">
    <source>
        <dbReference type="ARBA" id="ARBA00022475"/>
    </source>
</evidence>
<evidence type="ECO:0000256" key="4">
    <source>
        <dbReference type="ARBA" id="ARBA00022989"/>
    </source>
</evidence>